<accession>A0A4Q7NAQ5</accession>
<feature type="region of interest" description="Disordered" evidence="1">
    <location>
        <begin position="47"/>
        <end position="117"/>
    </location>
</feature>
<feature type="compositionally biased region" description="Polar residues" evidence="1">
    <location>
        <begin position="72"/>
        <end position="81"/>
    </location>
</feature>
<dbReference type="AlphaFoldDB" id="A0A4Q7NAQ5"/>
<reference evidence="2 3" key="1">
    <citation type="submission" date="2019-02" db="EMBL/GenBank/DDBJ databases">
        <title>Genomic Encyclopedia of Type Strains, Phase IV (KMG-IV): sequencing the most valuable type-strain genomes for metagenomic binning, comparative biology and taxonomic classification.</title>
        <authorList>
            <person name="Goeker M."/>
        </authorList>
    </citation>
    <scope>NUCLEOTIDE SEQUENCE [LARGE SCALE GENOMIC DNA]</scope>
    <source>
        <strain evidence="2 3">DSM 45622</strain>
    </source>
</reference>
<evidence type="ECO:0000313" key="2">
    <source>
        <dbReference type="EMBL" id="RZS79976.1"/>
    </source>
</evidence>
<feature type="compositionally biased region" description="Low complexity" evidence="1">
    <location>
        <begin position="49"/>
        <end position="61"/>
    </location>
</feature>
<dbReference type="Proteomes" id="UP000293638">
    <property type="component" value="Unassembled WGS sequence"/>
</dbReference>
<name>A0A4Q7NAQ5_9ACTN</name>
<evidence type="ECO:0000256" key="1">
    <source>
        <dbReference type="SAM" id="MobiDB-lite"/>
    </source>
</evidence>
<sequence>MEGYHSSSSKGTPVKRLLVLTAAAGIAAVPAVLGLSGGASLAQAVPLRATSTASPSPAPSATHHRAEDRPRTATTRSSNRPSPRPTATRADDRRHGPEASDDSRQRSRHGGGHGADD</sequence>
<keyword evidence="3" id="KW-1185">Reference proteome</keyword>
<dbReference type="EMBL" id="SGXD01000005">
    <property type="protein sequence ID" value="RZS79976.1"/>
    <property type="molecule type" value="Genomic_DNA"/>
</dbReference>
<gene>
    <name evidence="2" type="ORF">EV189_3455</name>
</gene>
<proteinExistence type="predicted"/>
<feature type="compositionally biased region" description="Basic and acidic residues" evidence="1">
    <location>
        <begin position="89"/>
        <end position="105"/>
    </location>
</feature>
<comment type="caution">
    <text evidence="2">The sequence shown here is derived from an EMBL/GenBank/DDBJ whole genome shotgun (WGS) entry which is preliminary data.</text>
</comment>
<organism evidence="2 3">
    <name type="scientific">Motilibacter rhizosphaerae</name>
    <dbReference type="NCBI Taxonomy" id="598652"/>
    <lineage>
        <taxon>Bacteria</taxon>
        <taxon>Bacillati</taxon>
        <taxon>Actinomycetota</taxon>
        <taxon>Actinomycetes</taxon>
        <taxon>Motilibacterales</taxon>
        <taxon>Motilibacteraceae</taxon>
        <taxon>Motilibacter</taxon>
    </lineage>
</organism>
<protein>
    <submittedName>
        <fullName evidence="2">Uncharacterized protein</fullName>
    </submittedName>
</protein>
<evidence type="ECO:0000313" key="3">
    <source>
        <dbReference type="Proteomes" id="UP000293638"/>
    </source>
</evidence>